<sequence>MGRNNPNWYQMLGRWLRRNMGVISGVATVVGVIIGIVR</sequence>
<dbReference type="EMBL" id="VIVR01000001">
    <property type="protein sequence ID" value="TWE15140.1"/>
    <property type="molecule type" value="Genomic_DNA"/>
</dbReference>
<dbReference type="AlphaFoldDB" id="A0A561EHR0"/>
<comment type="caution">
    <text evidence="2">The sequence shown here is derived from an EMBL/GenBank/DDBJ whole genome shotgun (WGS) entry which is preliminary data.</text>
</comment>
<proteinExistence type="predicted"/>
<protein>
    <submittedName>
        <fullName evidence="2">Uncharacterized protein</fullName>
    </submittedName>
</protein>
<evidence type="ECO:0000313" key="4">
    <source>
        <dbReference type="Proteomes" id="UP000318416"/>
    </source>
</evidence>
<organism evidence="2 4">
    <name type="scientific">Kitasatospora atroaurantiaca</name>
    <dbReference type="NCBI Taxonomy" id="285545"/>
    <lineage>
        <taxon>Bacteria</taxon>
        <taxon>Bacillati</taxon>
        <taxon>Actinomycetota</taxon>
        <taxon>Actinomycetes</taxon>
        <taxon>Kitasatosporales</taxon>
        <taxon>Streptomycetaceae</taxon>
        <taxon>Kitasatospora</taxon>
    </lineage>
</organism>
<gene>
    <name evidence="2" type="ORF">FB465_0010</name>
    <name evidence="3" type="ORF">FB465_7196</name>
</gene>
<keyword evidence="4" id="KW-1185">Reference proteome</keyword>
<evidence type="ECO:0000313" key="3">
    <source>
        <dbReference type="EMBL" id="TWE21939.1"/>
    </source>
</evidence>
<keyword evidence="1" id="KW-1133">Transmembrane helix</keyword>
<feature type="transmembrane region" description="Helical" evidence="1">
    <location>
        <begin position="20"/>
        <end position="37"/>
    </location>
</feature>
<dbReference type="EMBL" id="VIVR01000001">
    <property type="protein sequence ID" value="TWE21939.1"/>
    <property type="molecule type" value="Genomic_DNA"/>
</dbReference>
<dbReference type="Proteomes" id="UP000318416">
    <property type="component" value="Unassembled WGS sequence"/>
</dbReference>
<reference evidence="2 4" key="1">
    <citation type="submission" date="2019-06" db="EMBL/GenBank/DDBJ databases">
        <title>Sequencing the genomes of 1000 actinobacteria strains.</title>
        <authorList>
            <person name="Klenk H.-P."/>
        </authorList>
    </citation>
    <scope>NUCLEOTIDE SEQUENCE [LARGE SCALE GENOMIC DNA]</scope>
    <source>
        <strain evidence="2 4">DSM 41649</strain>
    </source>
</reference>
<name>A0A561EHR0_9ACTN</name>
<keyword evidence="1" id="KW-0472">Membrane</keyword>
<keyword evidence="1" id="KW-0812">Transmembrane</keyword>
<evidence type="ECO:0000256" key="1">
    <source>
        <dbReference type="SAM" id="Phobius"/>
    </source>
</evidence>
<evidence type="ECO:0000313" key="2">
    <source>
        <dbReference type="EMBL" id="TWE15140.1"/>
    </source>
</evidence>
<accession>A0A561EHR0</accession>